<protein>
    <submittedName>
        <fullName evidence="2">Uncharacterized protein</fullName>
    </submittedName>
</protein>
<dbReference type="AlphaFoldDB" id="A0A1I6B5H0"/>
<dbReference type="EMBL" id="FOYD01000003">
    <property type="protein sequence ID" value="SFQ76159.1"/>
    <property type="molecule type" value="Genomic_DNA"/>
</dbReference>
<evidence type="ECO:0000256" key="1">
    <source>
        <dbReference type="SAM" id="MobiDB-lite"/>
    </source>
</evidence>
<evidence type="ECO:0000313" key="3">
    <source>
        <dbReference type="Proteomes" id="UP000242815"/>
    </source>
</evidence>
<dbReference type="RefSeq" id="WP_177197802.1">
    <property type="nucleotide sequence ID" value="NZ_FOYD01000003.1"/>
</dbReference>
<dbReference type="STRING" id="1002526.SAMN05216578_103154"/>
<name>A0A1I6B5H0_9GAMM</name>
<proteinExistence type="predicted"/>
<organism evidence="2 3">
    <name type="scientific">Halopseudomonas formosensis</name>
    <dbReference type="NCBI Taxonomy" id="1002526"/>
    <lineage>
        <taxon>Bacteria</taxon>
        <taxon>Pseudomonadati</taxon>
        <taxon>Pseudomonadota</taxon>
        <taxon>Gammaproteobacteria</taxon>
        <taxon>Pseudomonadales</taxon>
        <taxon>Pseudomonadaceae</taxon>
        <taxon>Halopseudomonas</taxon>
    </lineage>
</organism>
<accession>A0A1I6B5H0</accession>
<reference evidence="2 3" key="1">
    <citation type="submission" date="2016-10" db="EMBL/GenBank/DDBJ databases">
        <authorList>
            <person name="de Groot N.N."/>
        </authorList>
    </citation>
    <scope>NUCLEOTIDE SEQUENCE [LARGE SCALE GENOMIC DNA]</scope>
    <source>
        <strain evidence="2 3">JCM 18415</strain>
    </source>
</reference>
<sequence>MLGRLEARDANNILQGGTDLVPGRPTSEQHHRALEIDPMASEMTSEAGHD</sequence>
<feature type="region of interest" description="Disordered" evidence="1">
    <location>
        <begin position="1"/>
        <end position="50"/>
    </location>
</feature>
<gene>
    <name evidence="2" type="ORF">SAMN05216578_103154</name>
</gene>
<evidence type="ECO:0000313" key="2">
    <source>
        <dbReference type="EMBL" id="SFQ76159.1"/>
    </source>
</evidence>
<dbReference type="Proteomes" id="UP000242815">
    <property type="component" value="Unassembled WGS sequence"/>
</dbReference>